<dbReference type="PROSITE" id="PS50977">
    <property type="entry name" value="HTH_TETR_2"/>
    <property type="match status" value="1"/>
</dbReference>
<sequence>MNATTIPSKGAATRELILEHAYQLARQDGLEGLSIGALALGVGMSKSGVFAHFGSREELQLALLDATTRRFLDFVVRPAVQQPRGLRRLRAILQQWSEWVRIHHSGCVLMSAVVEYDGREDGPLRRHVKEQQTGWRNEVMRAIRQTVEVGDLKADTDAEQLAFELYSVMLGLHHDASLFDFDEAHRRTWAAIDRLLASYQP</sequence>
<dbReference type="RefSeq" id="WP_126685911.1">
    <property type="nucleotide sequence ID" value="NZ_RYYV01000013.1"/>
</dbReference>
<proteinExistence type="predicted"/>
<keyword evidence="1" id="KW-0805">Transcription regulation</keyword>
<dbReference type="PANTHER" id="PTHR47506:SF6">
    <property type="entry name" value="HTH-TYPE TRANSCRIPTIONAL REPRESSOR NEMR"/>
    <property type="match status" value="1"/>
</dbReference>
<dbReference type="SUPFAM" id="SSF46689">
    <property type="entry name" value="Homeodomain-like"/>
    <property type="match status" value="1"/>
</dbReference>
<dbReference type="Proteomes" id="UP000274358">
    <property type="component" value="Unassembled WGS sequence"/>
</dbReference>
<dbReference type="Gene3D" id="1.10.357.10">
    <property type="entry name" value="Tetracycline Repressor, domain 2"/>
    <property type="match status" value="1"/>
</dbReference>
<evidence type="ECO:0000256" key="2">
    <source>
        <dbReference type="ARBA" id="ARBA00023125"/>
    </source>
</evidence>
<evidence type="ECO:0000256" key="4">
    <source>
        <dbReference type="PROSITE-ProRule" id="PRU00335"/>
    </source>
</evidence>
<keyword evidence="7" id="KW-1185">Reference proteome</keyword>
<name>A0A432M3B2_9GAMM</name>
<dbReference type="InterPro" id="IPR009057">
    <property type="entry name" value="Homeodomain-like_sf"/>
</dbReference>
<dbReference type="Pfam" id="PF00440">
    <property type="entry name" value="TetR_N"/>
    <property type="match status" value="1"/>
</dbReference>
<organism evidence="6 7">
    <name type="scientific">Dyella choica</name>
    <dbReference type="NCBI Taxonomy" id="1927959"/>
    <lineage>
        <taxon>Bacteria</taxon>
        <taxon>Pseudomonadati</taxon>
        <taxon>Pseudomonadota</taxon>
        <taxon>Gammaproteobacteria</taxon>
        <taxon>Lysobacterales</taxon>
        <taxon>Rhodanobacteraceae</taxon>
        <taxon>Dyella</taxon>
    </lineage>
</organism>
<dbReference type="AlphaFoldDB" id="A0A432M3B2"/>
<dbReference type="OrthoDB" id="326421at2"/>
<gene>
    <name evidence="6" type="ORF">EKH80_16670</name>
</gene>
<dbReference type="InterPro" id="IPR036271">
    <property type="entry name" value="Tet_transcr_reg_TetR-rel_C_sf"/>
</dbReference>
<evidence type="ECO:0000256" key="1">
    <source>
        <dbReference type="ARBA" id="ARBA00023015"/>
    </source>
</evidence>
<evidence type="ECO:0000259" key="5">
    <source>
        <dbReference type="PROSITE" id="PS50977"/>
    </source>
</evidence>
<accession>A0A432M3B2</accession>
<feature type="DNA-binding region" description="H-T-H motif" evidence="4">
    <location>
        <begin position="34"/>
        <end position="53"/>
    </location>
</feature>
<reference evidence="6 7" key="1">
    <citation type="submission" date="2018-12" db="EMBL/GenBank/DDBJ databases">
        <title>Dyella dinghuensis sp. nov. DHOA06 and Dyella choica sp. nov. 4M-K27, isolated from forest soil.</title>
        <authorList>
            <person name="Qiu L.-H."/>
            <person name="Gao Z.-H."/>
        </authorList>
    </citation>
    <scope>NUCLEOTIDE SEQUENCE [LARGE SCALE GENOMIC DNA]</scope>
    <source>
        <strain evidence="6 7">4M-K27</strain>
    </source>
</reference>
<keyword evidence="3" id="KW-0804">Transcription</keyword>
<dbReference type="SUPFAM" id="SSF48498">
    <property type="entry name" value="Tetracyclin repressor-like, C-terminal domain"/>
    <property type="match status" value="1"/>
</dbReference>
<dbReference type="InterPro" id="IPR001647">
    <property type="entry name" value="HTH_TetR"/>
</dbReference>
<evidence type="ECO:0000256" key="3">
    <source>
        <dbReference type="ARBA" id="ARBA00023163"/>
    </source>
</evidence>
<feature type="domain" description="HTH tetR-type" evidence="5">
    <location>
        <begin position="11"/>
        <end position="71"/>
    </location>
</feature>
<dbReference type="Pfam" id="PF16925">
    <property type="entry name" value="TetR_C_13"/>
    <property type="match status" value="1"/>
</dbReference>
<dbReference type="Gene3D" id="1.10.10.60">
    <property type="entry name" value="Homeodomain-like"/>
    <property type="match status" value="1"/>
</dbReference>
<dbReference type="GO" id="GO:0003677">
    <property type="term" value="F:DNA binding"/>
    <property type="evidence" value="ECO:0007669"/>
    <property type="project" value="UniProtKB-UniRule"/>
</dbReference>
<dbReference type="InterPro" id="IPR011075">
    <property type="entry name" value="TetR_C"/>
</dbReference>
<protein>
    <submittedName>
        <fullName evidence="6">TetR/AcrR family transcriptional regulator</fullName>
    </submittedName>
</protein>
<evidence type="ECO:0000313" key="7">
    <source>
        <dbReference type="Proteomes" id="UP000274358"/>
    </source>
</evidence>
<dbReference type="PANTHER" id="PTHR47506">
    <property type="entry name" value="TRANSCRIPTIONAL REGULATORY PROTEIN"/>
    <property type="match status" value="1"/>
</dbReference>
<keyword evidence="2 4" id="KW-0238">DNA-binding</keyword>
<evidence type="ECO:0000313" key="6">
    <source>
        <dbReference type="EMBL" id="RUL72988.1"/>
    </source>
</evidence>
<dbReference type="EMBL" id="RYYV01000013">
    <property type="protein sequence ID" value="RUL72988.1"/>
    <property type="molecule type" value="Genomic_DNA"/>
</dbReference>
<comment type="caution">
    <text evidence="6">The sequence shown here is derived from an EMBL/GenBank/DDBJ whole genome shotgun (WGS) entry which is preliminary data.</text>
</comment>